<dbReference type="GO" id="GO:0006284">
    <property type="term" value="P:base-excision repair"/>
    <property type="evidence" value="ECO:0007669"/>
    <property type="project" value="InterPro"/>
</dbReference>
<gene>
    <name evidence="8" type="ORF">CLF_101986</name>
</gene>
<name>H2KPH2_CLOSI</name>
<dbReference type="GO" id="GO:0003684">
    <property type="term" value="F:damaged DNA binding"/>
    <property type="evidence" value="ECO:0007669"/>
    <property type="project" value="InterPro"/>
</dbReference>
<feature type="compositionally biased region" description="Low complexity" evidence="6">
    <location>
        <begin position="196"/>
        <end position="219"/>
    </location>
</feature>
<evidence type="ECO:0000256" key="3">
    <source>
        <dbReference type="ARBA" id="ARBA00022763"/>
    </source>
</evidence>
<dbReference type="GO" id="GO:0005634">
    <property type="term" value="C:nucleus"/>
    <property type="evidence" value="ECO:0007669"/>
    <property type="project" value="UniProtKB-SubCell"/>
</dbReference>
<evidence type="ECO:0000259" key="7">
    <source>
        <dbReference type="PROSITE" id="PS50172"/>
    </source>
</evidence>
<evidence type="ECO:0000313" key="9">
    <source>
        <dbReference type="Proteomes" id="UP000008909"/>
    </source>
</evidence>
<dbReference type="InterPro" id="IPR002706">
    <property type="entry name" value="Xrcc1_N"/>
</dbReference>
<dbReference type="CDD" id="cd17725">
    <property type="entry name" value="BRCT_XRCC1_rpt1"/>
    <property type="match status" value="1"/>
</dbReference>
<dbReference type="SMART" id="SM00292">
    <property type="entry name" value="BRCT"/>
    <property type="match status" value="1"/>
</dbReference>
<evidence type="ECO:0000256" key="4">
    <source>
        <dbReference type="ARBA" id="ARBA00023204"/>
    </source>
</evidence>
<feature type="region of interest" description="Disordered" evidence="6">
    <location>
        <begin position="127"/>
        <end position="219"/>
    </location>
</feature>
<evidence type="ECO:0000256" key="2">
    <source>
        <dbReference type="ARBA" id="ARBA00022737"/>
    </source>
</evidence>
<organism evidence="8 9">
    <name type="scientific">Clonorchis sinensis</name>
    <name type="common">Chinese liver fluke</name>
    <dbReference type="NCBI Taxonomy" id="79923"/>
    <lineage>
        <taxon>Eukaryota</taxon>
        <taxon>Metazoa</taxon>
        <taxon>Spiralia</taxon>
        <taxon>Lophotrochozoa</taxon>
        <taxon>Platyhelminthes</taxon>
        <taxon>Trematoda</taxon>
        <taxon>Digenea</taxon>
        <taxon>Opisthorchiida</taxon>
        <taxon>Opisthorchiata</taxon>
        <taxon>Opisthorchiidae</taxon>
        <taxon>Clonorchis</taxon>
    </lineage>
</organism>
<sequence>PVEVCRLDIGNNGSAFIEVLVRRSASADDPSVLLPSSSFLSPVEAKNESNLNRVRVFSGDQLTNSVASQKWDVFRFVCSQPFNKNLQYGISFVSFHSPALRSQQPETTLNRKVSLFDSTYLSPKSVLASRSPASTHISAPPDRPRLSAKHSLTSANLPSSSSARSTTSQAVNPSTHNPASHHSSGANSKQQSPGASVSSTMSQSPPSPRRGGSHPTSSRPLHGVVFCLSGYQNPLRSELREKALDLGASFRQDWGPNCTHLICAFANTPKFKEVKGKGIIVSDKWIQECHMKKAKVNWRPYRVGRAPSPPNIADDAVATAPDEGTDESPSSSQRPSSARKSLKRKAKSDDDEDWRPTSEELSEEEDEEEGEEDNASADEGGFEPDGESDEEDNDHSERRKTKHRGTKKKQKATRHPCHSTDSVGTSKRSKTTDKPDTSGQKNTPGATEWTPVRRKGPSAGHSQSAPVDPDEENTDDEIQRALNSPAKDAGADQACDDAAPAEVAPIELPDIFEGKHFFLHPKDIPVDEERLLQRLIIAFAGLSVDIIRGSRLAGIKRLTACFGVRNFDKVTPLSLSITEHKPHSTCAALTGFICNVR</sequence>
<dbReference type="Pfam" id="PF01834">
    <property type="entry name" value="XRCC1_N"/>
    <property type="match status" value="1"/>
</dbReference>
<feature type="compositionally biased region" description="Low complexity" evidence="6">
    <location>
        <begin position="328"/>
        <end position="339"/>
    </location>
</feature>
<keyword evidence="9" id="KW-1185">Reference proteome</keyword>
<dbReference type="PANTHER" id="PTHR11370">
    <property type="entry name" value="DNA-REPAIR PROTEIN XRCC1"/>
    <property type="match status" value="1"/>
</dbReference>
<evidence type="ECO:0000256" key="1">
    <source>
        <dbReference type="ARBA" id="ARBA00004123"/>
    </source>
</evidence>
<feature type="non-terminal residue" evidence="8">
    <location>
        <position position="1"/>
    </location>
</feature>
<dbReference type="GO" id="GO:0000012">
    <property type="term" value="P:single strand break repair"/>
    <property type="evidence" value="ECO:0007669"/>
    <property type="project" value="InterPro"/>
</dbReference>
<dbReference type="SUPFAM" id="SSF52113">
    <property type="entry name" value="BRCT domain"/>
    <property type="match status" value="1"/>
</dbReference>
<keyword evidence="3" id="KW-0227">DNA damage</keyword>
<proteinExistence type="predicted"/>
<reference evidence="8" key="1">
    <citation type="journal article" date="2011" name="Genome Biol.">
        <title>The draft genome of the carcinogenic human liver fluke Clonorchis sinensis.</title>
        <authorList>
            <person name="Wang X."/>
            <person name="Chen W."/>
            <person name="Huang Y."/>
            <person name="Sun J."/>
            <person name="Men J."/>
            <person name="Liu H."/>
            <person name="Luo F."/>
            <person name="Guo L."/>
            <person name="Lv X."/>
            <person name="Deng C."/>
            <person name="Zhou C."/>
            <person name="Fan Y."/>
            <person name="Li X."/>
            <person name="Huang L."/>
            <person name="Hu Y."/>
            <person name="Liang C."/>
            <person name="Hu X."/>
            <person name="Xu J."/>
            <person name="Yu X."/>
        </authorList>
    </citation>
    <scope>NUCLEOTIDE SEQUENCE [LARGE SCALE GENOMIC DNA]</scope>
    <source>
        <strain evidence="8">Henan</strain>
    </source>
</reference>
<dbReference type="Gene3D" id="3.40.50.10190">
    <property type="entry name" value="BRCT domain"/>
    <property type="match status" value="2"/>
</dbReference>
<dbReference type="SUPFAM" id="SSF49785">
    <property type="entry name" value="Galactose-binding domain-like"/>
    <property type="match status" value="1"/>
</dbReference>
<keyword evidence="5" id="KW-0539">Nucleus</keyword>
<feature type="compositionally biased region" description="Low complexity" evidence="6">
    <location>
        <begin position="151"/>
        <end position="168"/>
    </location>
</feature>
<feature type="region of interest" description="Disordered" evidence="6">
    <location>
        <begin position="301"/>
        <end position="476"/>
    </location>
</feature>
<accession>H2KPH2</accession>
<evidence type="ECO:0000313" key="8">
    <source>
        <dbReference type="EMBL" id="GAA30748.2"/>
    </source>
</evidence>
<reference key="2">
    <citation type="submission" date="2011-10" db="EMBL/GenBank/DDBJ databases">
        <title>The genome and transcriptome sequence of Clonorchis sinensis provide insights into the carcinogenic liver fluke.</title>
        <authorList>
            <person name="Wang X."/>
            <person name="Huang Y."/>
            <person name="Chen W."/>
            <person name="Liu H."/>
            <person name="Guo L."/>
            <person name="Chen Y."/>
            <person name="Luo F."/>
            <person name="Zhou W."/>
            <person name="Sun J."/>
            <person name="Mao Q."/>
            <person name="Liang P."/>
            <person name="Zhou C."/>
            <person name="Tian Y."/>
            <person name="Men J."/>
            <person name="Lv X."/>
            <person name="Huang L."/>
            <person name="Zhou J."/>
            <person name="Hu Y."/>
            <person name="Li R."/>
            <person name="Zhang F."/>
            <person name="Lei H."/>
            <person name="Li X."/>
            <person name="Hu X."/>
            <person name="Liang C."/>
            <person name="Xu J."/>
            <person name="Wu Z."/>
            <person name="Yu X."/>
        </authorList>
    </citation>
    <scope>NUCLEOTIDE SEQUENCE</scope>
    <source>
        <strain>Henan</strain>
    </source>
</reference>
<dbReference type="Pfam" id="PF00533">
    <property type="entry name" value="BRCT"/>
    <property type="match status" value="1"/>
</dbReference>
<dbReference type="GO" id="GO:0006303">
    <property type="term" value="P:double-strand break repair via nonhomologous end joining"/>
    <property type="evidence" value="ECO:0007669"/>
    <property type="project" value="InterPro"/>
</dbReference>
<protein>
    <submittedName>
        <fullName evidence="8">DNA-repair protein XRCC1</fullName>
    </submittedName>
</protein>
<comment type="subcellular location">
    <subcellularLocation>
        <location evidence="1">Nucleus</location>
    </subcellularLocation>
</comment>
<dbReference type="Proteomes" id="UP000008909">
    <property type="component" value="Unassembled WGS sequence"/>
</dbReference>
<dbReference type="Gene3D" id="2.60.120.260">
    <property type="entry name" value="Galactose-binding domain-like"/>
    <property type="match status" value="1"/>
</dbReference>
<keyword evidence="2" id="KW-0677">Repeat</keyword>
<dbReference type="PANTHER" id="PTHR11370:SF5">
    <property type="entry name" value="DNA REPAIR PROTEIN XRCC1"/>
    <property type="match status" value="1"/>
</dbReference>
<evidence type="ECO:0000256" key="5">
    <source>
        <dbReference type="ARBA" id="ARBA00023242"/>
    </source>
</evidence>
<dbReference type="InterPro" id="IPR008979">
    <property type="entry name" value="Galactose-bd-like_sf"/>
</dbReference>
<feature type="compositionally biased region" description="Basic residues" evidence="6">
    <location>
        <begin position="398"/>
        <end position="417"/>
    </location>
</feature>
<feature type="domain" description="BRCT" evidence="7">
    <location>
        <begin position="216"/>
        <end position="303"/>
    </location>
</feature>
<dbReference type="InterPro" id="IPR045080">
    <property type="entry name" value="BRCT_XRCC1_rpt1"/>
</dbReference>
<dbReference type="EMBL" id="DF142907">
    <property type="protein sequence ID" value="GAA30748.2"/>
    <property type="molecule type" value="Genomic_DNA"/>
</dbReference>
<feature type="compositionally biased region" description="Polar residues" evidence="6">
    <location>
        <begin position="169"/>
        <end position="195"/>
    </location>
</feature>
<feature type="compositionally biased region" description="Acidic residues" evidence="6">
    <location>
        <begin position="360"/>
        <end position="394"/>
    </location>
</feature>
<keyword evidence="4" id="KW-0234">DNA repair</keyword>
<dbReference type="InterPro" id="IPR036420">
    <property type="entry name" value="BRCT_dom_sf"/>
</dbReference>
<dbReference type="AlphaFoldDB" id="H2KPH2"/>
<evidence type="ECO:0000256" key="6">
    <source>
        <dbReference type="SAM" id="MobiDB-lite"/>
    </source>
</evidence>
<dbReference type="InterPro" id="IPR001357">
    <property type="entry name" value="BRCT_dom"/>
</dbReference>
<dbReference type="PROSITE" id="PS50172">
    <property type="entry name" value="BRCT"/>
    <property type="match status" value="1"/>
</dbReference>